<accession>A0ABQ2J4M8</accession>
<feature type="transmembrane region" description="Helical" evidence="1">
    <location>
        <begin position="61"/>
        <end position="80"/>
    </location>
</feature>
<dbReference type="RefSeq" id="WP_188817083.1">
    <property type="nucleotide sequence ID" value="NZ_BMLK01000001.1"/>
</dbReference>
<organism evidence="2 3">
    <name type="scientific">Novosphingobium indicum</name>
    <dbReference type="NCBI Taxonomy" id="462949"/>
    <lineage>
        <taxon>Bacteria</taxon>
        <taxon>Pseudomonadati</taxon>
        <taxon>Pseudomonadota</taxon>
        <taxon>Alphaproteobacteria</taxon>
        <taxon>Sphingomonadales</taxon>
        <taxon>Sphingomonadaceae</taxon>
        <taxon>Novosphingobium</taxon>
    </lineage>
</organism>
<keyword evidence="3" id="KW-1185">Reference proteome</keyword>
<evidence type="ECO:0000313" key="2">
    <source>
        <dbReference type="EMBL" id="GGN40041.1"/>
    </source>
</evidence>
<keyword evidence="1" id="KW-0812">Transmembrane</keyword>
<name>A0ABQ2J4M8_9SPHN</name>
<dbReference type="Proteomes" id="UP000605099">
    <property type="component" value="Unassembled WGS sequence"/>
</dbReference>
<evidence type="ECO:0000256" key="1">
    <source>
        <dbReference type="SAM" id="Phobius"/>
    </source>
</evidence>
<comment type="caution">
    <text evidence="2">The sequence shown here is derived from an EMBL/GenBank/DDBJ whole genome shotgun (WGS) entry which is preliminary data.</text>
</comment>
<evidence type="ECO:0000313" key="3">
    <source>
        <dbReference type="Proteomes" id="UP000605099"/>
    </source>
</evidence>
<dbReference type="EMBL" id="BMLK01000001">
    <property type="protein sequence ID" value="GGN40041.1"/>
    <property type="molecule type" value="Genomic_DNA"/>
</dbReference>
<keyword evidence="1" id="KW-1133">Transmembrane helix</keyword>
<feature type="transmembrane region" description="Helical" evidence="1">
    <location>
        <begin position="16"/>
        <end position="40"/>
    </location>
</feature>
<sequence>MANSTDPELYRFVLELAFYLLIAFGVLVIAVAAVYVAMFMKGNFSGQSIARILQQTDGPKLVTIVLIILSSSLLGMLGIIKGEAVIALLSGIAGYVLGNQHGRRETEDKTRSD</sequence>
<reference evidence="3" key="1">
    <citation type="journal article" date="2019" name="Int. J. Syst. Evol. Microbiol.">
        <title>The Global Catalogue of Microorganisms (GCM) 10K type strain sequencing project: providing services to taxonomists for standard genome sequencing and annotation.</title>
        <authorList>
            <consortium name="The Broad Institute Genomics Platform"/>
            <consortium name="The Broad Institute Genome Sequencing Center for Infectious Disease"/>
            <person name="Wu L."/>
            <person name="Ma J."/>
        </authorList>
    </citation>
    <scope>NUCLEOTIDE SEQUENCE [LARGE SCALE GENOMIC DNA]</scope>
    <source>
        <strain evidence="3">CGMCC 1.6784</strain>
    </source>
</reference>
<gene>
    <name evidence="2" type="ORF">GCM10011349_00610</name>
</gene>
<proteinExistence type="predicted"/>
<protein>
    <submittedName>
        <fullName evidence="2">Uncharacterized protein</fullName>
    </submittedName>
</protein>
<keyword evidence="1" id="KW-0472">Membrane</keyword>